<dbReference type="SMART" id="SM00353">
    <property type="entry name" value="HLH"/>
    <property type="match status" value="1"/>
</dbReference>
<dbReference type="PROSITE" id="PS50888">
    <property type="entry name" value="BHLH"/>
    <property type="match status" value="1"/>
</dbReference>
<dbReference type="AlphaFoldDB" id="A0A7N0RA98"/>
<evidence type="ECO:0000256" key="1">
    <source>
        <dbReference type="ARBA" id="ARBA00004123"/>
    </source>
</evidence>
<dbReference type="GO" id="GO:0046983">
    <property type="term" value="F:protein dimerization activity"/>
    <property type="evidence" value="ECO:0007669"/>
    <property type="project" value="InterPro"/>
</dbReference>
<dbReference type="Gramene" id="Kaladp0005s0063.1.v1.1">
    <property type="protein sequence ID" value="Kaladp0005s0063.1.v1.1"/>
    <property type="gene ID" value="Kaladp0005s0063.v1.1"/>
</dbReference>
<proteinExistence type="predicted"/>
<comment type="subcellular location">
    <subcellularLocation>
        <location evidence="1">Nucleus</location>
    </subcellularLocation>
</comment>
<feature type="region of interest" description="Disordered" evidence="5">
    <location>
        <begin position="97"/>
        <end position="136"/>
    </location>
</feature>
<dbReference type="GO" id="GO:0003700">
    <property type="term" value="F:DNA-binding transcription factor activity"/>
    <property type="evidence" value="ECO:0007669"/>
    <property type="project" value="TreeGrafter"/>
</dbReference>
<evidence type="ECO:0000256" key="4">
    <source>
        <dbReference type="ARBA" id="ARBA00023242"/>
    </source>
</evidence>
<keyword evidence="3" id="KW-0804">Transcription</keyword>
<name>A0A7N0RA98_KALFE</name>
<dbReference type="InterPro" id="IPR011598">
    <property type="entry name" value="bHLH_dom"/>
</dbReference>
<accession>A0A7N0RA98</accession>
<organism evidence="7 8">
    <name type="scientific">Kalanchoe fedtschenkoi</name>
    <name type="common">Lavender scallops</name>
    <name type="synonym">South American air plant</name>
    <dbReference type="NCBI Taxonomy" id="63787"/>
    <lineage>
        <taxon>Eukaryota</taxon>
        <taxon>Viridiplantae</taxon>
        <taxon>Streptophyta</taxon>
        <taxon>Embryophyta</taxon>
        <taxon>Tracheophyta</taxon>
        <taxon>Spermatophyta</taxon>
        <taxon>Magnoliopsida</taxon>
        <taxon>eudicotyledons</taxon>
        <taxon>Gunneridae</taxon>
        <taxon>Pentapetalae</taxon>
        <taxon>Saxifragales</taxon>
        <taxon>Crassulaceae</taxon>
        <taxon>Kalanchoe</taxon>
    </lineage>
</organism>
<feature type="domain" description="BHLH" evidence="6">
    <location>
        <begin position="151"/>
        <end position="201"/>
    </location>
</feature>
<evidence type="ECO:0000313" key="8">
    <source>
        <dbReference type="Proteomes" id="UP000594263"/>
    </source>
</evidence>
<protein>
    <recommendedName>
        <fullName evidence="6">BHLH domain-containing protein</fullName>
    </recommendedName>
</protein>
<dbReference type="PANTHER" id="PTHR12565">
    <property type="entry name" value="STEROL REGULATORY ELEMENT-BINDING PROTEIN"/>
    <property type="match status" value="1"/>
</dbReference>
<reference evidence="7" key="1">
    <citation type="submission" date="2021-01" db="UniProtKB">
        <authorList>
            <consortium name="EnsemblPlants"/>
        </authorList>
    </citation>
    <scope>IDENTIFICATION</scope>
</reference>
<feature type="compositionally biased region" description="Basic and acidic residues" evidence="5">
    <location>
        <begin position="1"/>
        <end position="12"/>
    </location>
</feature>
<keyword evidence="4" id="KW-0539">Nucleus</keyword>
<evidence type="ECO:0000313" key="7">
    <source>
        <dbReference type="EnsemblPlants" id="Kaladp0005s0063.1.v1.1"/>
    </source>
</evidence>
<feature type="compositionally biased region" description="Basic and acidic residues" evidence="5">
    <location>
        <begin position="118"/>
        <end position="132"/>
    </location>
</feature>
<keyword evidence="8" id="KW-1185">Reference proteome</keyword>
<dbReference type="SUPFAM" id="SSF47459">
    <property type="entry name" value="HLH, helix-loop-helix DNA-binding domain"/>
    <property type="match status" value="1"/>
</dbReference>
<dbReference type="EnsemblPlants" id="Kaladp0005s0063.1.v1.1">
    <property type="protein sequence ID" value="Kaladp0005s0063.1.v1.1"/>
    <property type="gene ID" value="Kaladp0005s0063.v1.1"/>
</dbReference>
<dbReference type="InterPro" id="IPR036638">
    <property type="entry name" value="HLH_DNA-bd_sf"/>
</dbReference>
<dbReference type="Pfam" id="PF00010">
    <property type="entry name" value="HLH"/>
    <property type="match status" value="1"/>
</dbReference>
<keyword evidence="2" id="KW-0805">Transcription regulation</keyword>
<dbReference type="InterPro" id="IPR024097">
    <property type="entry name" value="bHLH_ZIP_TF"/>
</dbReference>
<dbReference type="Gene3D" id="4.10.280.10">
    <property type="entry name" value="Helix-loop-helix DNA-binding domain"/>
    <property type="match status" value="1"/>
</dbReference>
<dbReference type="PANTHER" id="PTHR12565:SF184">
    <property type="entry name" value="BHLH TRANSCRIPTION FACTOR"/>
    <property type="match status" value="1"/>
</dbReference>
<evidence type="ECO:0000256" key="2">
    <source>
        <dbReference type="ARBA" id="ARBA00023015"/>
    </source>
</evidence>
<dbReference type="GO" id="GO:0005634">
    <property type="term" value="C:nucleus"/>
    <property type="evidence" value="ECO:0007669"/>
    <property type="project" value="UniProtKB-SubCell"/>
</dbReference>
<dbReference type="Proteomes" id="UP000594263">
    <property type="component" value="Unplaced"/>
</dbReference>
<evidence type="ECO:0000259" key="6">
    <source>
        <dbReference type="PROSITE" id="PS50888"/>
    </source>
</evidence>
<sequence>MSGFSYHHDHSDSSSLQSNNNFVHVPTPFQQDDTVLWRHSNNECFQDYFPFHQFQSKEANYGLSAAAAARHDAEVPSSAIVCGLRASYIAGPNAEMGVAQTPKRRKNINSKKIPPKQNYEKKSKGGQKEKEQVSGTPPVMEYIHVRARRGQATDSHSLAERVRREKIGERMKLLQSLVPGCDKIAGKAQILDEIINYVQSLQTQVQVLVGKMAVLSPYMSDNEANLGAALPASAEVRLCEMDVQAGHFGAIDDQYWLDHLAQVDQ</sequence>
<evidence type="ECO:0000256" key="5">
    <source>
        <dbReference type="SAM" id="MobiDB-lite"/>
    </source>
</evidence>
<feature type="region of interest" description="Disordered" evidence="5">
    <location>
        <begin position="1"/>
        <end position="23"/>
    </location>
</feature>
<evidence type="ECO:0000256" key="3">
    <source>
        <dbReference type="ARBA" id="ARBA00023163"/>
    </source>
</evidence>